<dbReference type="EMBL" id="CP029528">
    <property type="protein sequence ID" value="AYU80494.1"/>
    <property type="molecule type" value="Genomic_DNA"/>
</dbReference>
<name>A0A3Q8IEY1_LEIDO</name>
<dbReference type="AlphaFoldDB" id="A0A3Q8IEY1"/>
<dbReference type="Proteomes" id="UP000274082">
    <property type="component" value="Chromosome 29"/>
</dbReference>
<proteinExistence type="predicted"/>
<dbReference type="VEuPathDB" id="TriTrypDB:LDHU3_29.0110"/>
<gene>
    <name evidence="1" type="ORF">LdCL_290005700</name>
</gene>
<dbReference type="VEuPathDB" id="TriTrypDB:LdBPK_290080.1"/>
<evidence type="ECO:0000313" key="1">
    <source>
        <dbReference type="EMBL" id="AYU80494.1"/>
    </source>
</evidence>
<keyword evidence="2" id="KW-1185">Reference proteome</keyword>
<organism evidence="1 2">
    <name type="scientific">Leishmania donovani</name>
    <dbReference type="NCBI Taxonomy" id="5661"/>
    <lineage>
        <taxon>Eukaryota</taxon>
        <taxon>Discoba</taxon>
        <taxon>Euglenozoa</taxon>
        <taxon>Kinetoplastea</taxon>
        <taxon>Metakinetoplastina</taxon>
        <taxon>Trypanosomatida</taxon>
        <taxon>Trypanosomatidae</taxon>
        <taxon>Leishmaniinae</taxon>
        <taxon>Leishmania</taxon>
    </lineage>
</organism>
<dbReference type="VEuPathDB" id="TriTrypDB:LdCL_290005700"/>
<accession>A0A3Q8IEY1</accession>
<reference evidence="1 2" key="1">
    <citation type="journal article" date="2018" name="Sci. Rep.">
        <title>A complete Leishmania donovani reference genome identifies novel genetic variations associated with virulence.</title>
        <authorList>
            <person name="Lypaczewski P."/>
            <person name="Hoshizaki J."/>
            <person name="Zhang W.-W."/>
            <person name="McCall L.-I."/>
            <person name="Torcivia-Rodriguez J."/>
            <person name="Simonyan V."/>
            <person name="Kaur A."/>
            <person name="Dewar K."/>
            <person name="Matlashewski G."/>
        </authorList>
    </citation>
    <scope>NUCLEOTIDE SEQUENCE [LARGE SCALE GENOMIC DNA]</scope>
    <source>
        <strain evidence="1 2">LdCL</strain>
    </source>
</reference>
<protein>
    <submittedName>
        <fullName evidence="1">Uncharacterized protein</fullName>
    </submittedName>
</protein>
<evidence type="ECO:0000313" key="2">
    <source>
        <dbReference type="Proteomes" id="UP000274082"/>
    </source>
</evidence>
<sequence length="124" mass="13688">MSHSPFLTALYADVQSRLPLWITQYVKPVSDGAFAVSSTWTDDSGAQLQRLFIAVEASDTNNISEAVLTEWIALVEAWQTAHKEDEVSCFVGFVDLAGTVSYYRCETAVAGVLRSKPDDHLTCR</sequence>
<dbReference type="OrthoDB" id="270382at2759"/>